<sequence length="198" mass="21088">MTEQNAPKGEPYGQAVACLHSCPSLPAAVVIHPDHVLWPHSSDGLTPDGFQLLEQASAVLSALRAQQLPVTLVVPASSAQLVRSCLDSNNMAAQFTTVVDFEDDTQQQPPQQQQQQLGRPAQPRVSSAWAAAAASLKSQLGCPWQQMLFFSADPLGVREASRLGMAAAKVPVATGLDVASLRAGLQVYESKLESDRGY</sequence>
<name>A0A383W0R3_TETOB</name>
<keyword evidence="3" id="KW-1185">Reference proteome</keyword>
<evidence type="ECO:0000313" key="2">
    <source>
        <dbReference type="EMBL" id="SZX70780.1"/>
    </source>
</evidence>
<dbReference type="AlphaFoldDB" id="A0A383W0R3"/>
<feature type="compositionally biased region" description="Low complexity" evidence="1">
    <location>
        <begin position="106"/>
        <end position="116"/>
    </location>
</feature>
<evidence type="ECO:0000313" key="3">
    <source>
        <dbReference type="Proteomes" id="UP000256970"/>
    </source>
</evidence>
<dbReference type="Proteomes" id="UP000256970">
    <property type="component" value="Unassembled WGS sequence"/>
</dbReference>
<feature type="region of interest" description="Disordered" evidence="1">
    <location>
        <begin position="102"/>
        <end position="122"/>
    </location>
</feature>
<proteinExistence type="predicted"/>
<protein>
    <submittedName>
        <fullName evidence="2">Uncharacterized protein</fullName>
    </submittedName>
</protein>
<dbReference type="InterPro" id="IPR023214">
    <property type="entry name" value="HAD_sf"/>
</dbReference>
<organism evidence="2 3">
    <name type="scientific">Tetradesmus obliquus</name>
    <name type="common">Green alga</name>
    <name type="synonym">Acutodesmus obliquus</name>
    <dbReference type="NCBI Taxonomy" id="3088"/>
    <lineage>
        <taxon>Eukaryota</taxon>
        <taxon>Viridiplantae</taxon>
        <taxon>Chlorophyta</taxon>
        <taxon>core chlorophytes</taxon>
        <taxon>Chlorophyceae</taxon>
        <taxon>CS clade</taxon>
        <taxon>Sphaeropleales</taxon>
        <taxon>Scenedesmaceae</taxon>
        <taxon>Tetradesmus</taxon>
    </lineage>
</organism>
<dbReference type="EMBL" id="FNXT01001011">
    <property type="protein sequence ID" value="SZX70780.1"/>
    <property type="molecule type" value="Genomic_DNA"/>
</dbReference>
<dbReference type="Gene3D" id="3.40.50.1000">
    <property type="entry name" value="HAD superfamily/HAD-like"/>
    <property type="match status" value="1"/>
</dbReference>
<accession>A0A383W0R3</accession>
<reference evidence="2 3" key="1">
    <citation type="submission" date="2016-10" db="EMBL/GenBank/DDBJ databases">
        <authorList>
            <person name="Cai Z."/>
        </authorList>
    </citation>
    <scope>NUCLEOTIDE SEQUENCE [LARGE SCALE GENOMIC DNA]</scope>
</reference>
<evidence type="ECO:0000256" key="1">
    <source>
        <dbReference type="SAM" id="MobiDB-lite"/>
    </source>
</evidence>
<gene>
    <name evidence="2" type="ORF">BQ4739_LOCUS10955</name>
</gene>